<proteinExistence type="predicted"/>
<dbReference type="PANTHER" id="PTHR24252">
    <property type="entry name" value="ACROSIN-RELATED"/>
    <property type="match status" value="1"/>
</dbReference>
<name>A0ABY6LCP9_9ARAC</name>
<keyword evidence="4" id="KW-1185">Reference proteome</keyword>
<keyword evidence="1" id="KW-1015">Disulfide bond</keyword>
<gene>
    <name evidence="3" type="ORF">LAZ67_15003174</name>
</gene>
<reference evidence="3 4" key="1">
    <citation type="submission" date="2022-01" db="EMBL/GenBank/DDBJ databases">
        <title>A chromosomal length assembly of Cordylochernes scorpioides.</title>
        <authorList>
            <person name="Zeh D."/>
            <person name="Zeh J."/>
        </authorList>
    </citation>
    <scope>NUCLEOTIDE SEQUENCE [LARGE SCALE GENOMIC DNA]</scope>
    <source>
        <strain evidence="3">IN4F17</strain>
        <tissue evidence="3">Whole Body</tissue>
    </source>
</reference>
<sequence length="143" mass="15837">MDLNHQVTVCGIAYNCSSCIYQPPGCSRSREPSLWRAVLGRVDLMDSGAGQSREVLEIHIHPLYLKDNRDLALIRLKSPVILDSPVYPLCLPPDPVAWFVGMSCVATGWGLTDGRTSLSVVHTSDISFDILVSILSDWLHLEF</sequence>
<dbReference type="SUPFAM" id="SSF50494">
    <property type="entry name" value="Trypsin-like serine proteases"/>
    <property type="match status" value="1"/>
</dbReference>
<evidence type="ECO:0000256" key="1">
    <source>
        <dbReference type="ARBA" id="ARBA00023157"/>
    </source>
</evidence>
<accession>A0ABY6LCP9</accession>
<dbReference type="InterPro" id="IPR009003">
    <property type="entry name" value="Peptidase_S1_PA"/>
</dbReference>
<dbReference type="Proteomes" id="UP001235939">
    <property type="component" value="Chromosome 15"/>
</dbReference>
<dbReference type="InterPro" id="IPR001254">
    <property type="entry name" value="Trypsin_dom"/>
</dbReference>
<evidence type="ECO:0000313" key="3">
    <source>
        <dbReference type="EMBL" id="UYV78001.1"/>
    </source>
</evidence>
<dbReference type="Gene3D" id="2.40.10.10">
    <property type="entry name" value="Trypsin-like serine proteases"/>
    <property type="match status" value="2"/>
</dbReference>
<dbReference type="Pfam" id="PF00089">
    <property type="entry name" value="Trypsin"/>
    <property type="match status" value="1"/>
</dbReference>
<dbReference type="InterPro" id="IPR043504">
    <property type="entry name" value="Peptidase_S1_PA_chymotrypsin"/>
</dbReference>
<dbReference type="EMBL" id="CP092877">
    <property type="protein sequence ID" value="UYV78001.1"/>
    <property type="molecule type" value="Genomic_DNA"/>
</dbReference>
<feature type="domain" description="Peptidase S1" evidence="2">
    <location>
        <begin position="29"/>
        <end position="119"/>
    </location>
</feature>
<evidence type="ECO:0000259" key="2">
    <source>
        <dbReference type="Pfam" id="PF00089"/>
    </source>
</evidence>
<evidence type="ECO:0000313" key="4">
    <source>
        <dbReference type="Proteomes" id="UP001235939"/>
    </source>
</evidence>
<dbReference type="PANTHER" id="PTHR24252:SF7">
    <property type="entry name" value="HYALIN"/>
    <property type="match status" value="1"/>
</dbReference>
<organism evidence="3 4">
    <name type="scientific">Cordylochernes scorpioides</name>
    <dbReference type="NCBI Taxonomy" id="51811"/>
    <lineage>
        <taxon>Eukaryota</taxon>
        <taxon>Metazoa</taxon>
        <taxon>Ecdysozoa</taxon>
        <taxon>Arthropoda</taxon>
        <taxon>Chelicerata</taxon>
        <taxon>Arachnida</taxon>
        <taxon>Pseudoscorpiones</taxon>
        <taxon>Cheliferoidea</taxon>
        <taxon>Chernetidae</taxon>
        <taxon>Cordylochernes</taxon>
    </lineage>
</organism>
<protein>
    <submittedName>
        <fullName evidence="3">TMPRSS4</fullName>
    </submittedName>
</protein>